<keyword evidence="1" id="KW-0732">Signal</keyword>
<accession>A0A840A2K5</accession>
<sequence>MAASLLLAALAATTLSAPPAPSCPKEARLQVADPARPAALLRPQDRRGPDGAQTLASLPPAGMHLTVMRSVGGCAVSTMVRQNVQGDGRFARPR</sequence>
<comment type="caution">
    <text evidence="2">The sequence shown here is derived from an EMBL/GenBank/DDBJ whole genome shotgun (WGS) entry which is preliminary data.</text>
</comment>
<protein>
    <submittedName>
        <fullName evidence="2">Uncharacterized protein</fullName>
    </submittedName>
</protein>
<evidence type="ECO:0000313" key="2">
    <source>
        <dbReference type="EMBL" id="MBB3892544.1"/>
    </source>
</evidence>
<name>A0A840A2K5_9CAUL</name>
<feature type="signal peptide" evidence="1">
    <location>
        <begin position="1"/>
        <end position="17"/>
    </location>
</feature>
<dbReference type="Proteomes" id="UP000530564">
    <property type="component" value="Unassembled WGS sequence"/>
</dbReference>
<gene>
    <name evidence="2" type="ORF">GGQ61_003280</name>
</gene>
<organism evidence="2 3">
    <name type="scientific">Phenylobacterium haematophilum</name>
    <dbReference type="NCBI Taxonomy" id="98513"/>
    <lineage>
        <taxon>Bacteria</taxon>
        <taxon>Pseudomonadati</taxon>
        <taxon>Pseudomonadota</taxon>
        <taxon>Alphaproteobacteria</taxon>
        <taxon>Caulobacterales</taxon>
        <taxon>Caulobacteraceae</taxon>
        <taxon>Phenylobacterium</taxon>
    </lineage>
</organism>
<evidence type="ECO:0000313" key="3">
    <source>
        <dbReference type="Proteomes" id="UP000530564"/>
    </source>
</evidence>
<proteinExistence type="predicted"/>
<dbReference type="AlphaFoldDB" id="A0A840A2K5"/>
<dbReference type="EMBL" id="JACIDK010000005">
    <property type="protein sequence ID" value="MBB3892544.1"/>
    <property type="molecule type" value="Genomic_DNA"/>
</dbReference>
<feature type="chain" id="PRO_5032684238" evidence="1">
    <location>
        <begin position="18"/>
        <end position="94"/>
    </location>
</feature>
<evidence type="ECO:0000256" key="1">
    <source>
        <dbReference type="SAM" id="SignalP"/>
    </source>
</evidence>
<dbReference type="RefSeq" id="WP_183775104.1">
    <property type="nucleotide sequence ID" value="NZ_JACIDK010000005.1"/>
</dbReference>
<reference evidence="2 3" key="1">
    <citation type="submission" date="2020-08" db="EMBL/GenBank/DDBJ databases">
        <title>Genomic Encyclopedia of Type Strains, Phase IV (KMG-IV): sequencing the most valuable type-strain genomes for metagenomic binning, comparative biology and taxonomic classification.</title>
        <authorList>
            <person name="Goeker M."/>
        </authorList>
    </citation>
    <scope>NUCLEOTIDE SEQUENCE [LARGE SCALE GENOMIC DNA]</scope>
    <source>
        <strain evidence="2 3">DSM 21793</strain>
    </source>
</reference>
<keyword evidence="3" id="KW-1185">Reference proteome</keyword>